<dbReference type="VEuPathDB" id="TriTrypDB:ADEAN_000123900"/>
<organism evidence="2 3">
    <name type="scientific">Angomonas deanei</name>
    <dbReference type="NCBI Taxonomy" id="59799"/>
    <lineage>
        <taxon>Eukaryota</taxon>
        <taxon>Discoba</taxon>
        <taxon>Euglenozoa</taxon>
        <taxon>Kinetoplastea</taxon>
        <taxon>Metakinetoplastina</taxon>
        <taxon>Trypanosomatida</taxon>
        <taxon>Trypanosomatidae</taxon>
        <taxon>Strigomonadinae</taxon>
        <taxon>Angomonas</taxon>
    </lineage>
</organism>
<sequence length="101" mass="11277">MPFLAFSEAEPDSFHRRPPPEPGGFLRLLEAQRRTPGPVPKTDPKTPRPPPAQSAKKKGHASSSTSWALPRVGNWAPWPVFQMRRWGRGCAARTEPRAPFP</sequence>
<evidence type="ECO:0000313" key="3">
    <source>
        <dbReference type="Proteomes" id="UP000515908"/>
    </source>
</evidence>
<evidence type="ECO:0000256" key="1">
    <source>
        <dbReference type="SAM" id="MobiDB-lite"/>
    </source>
</evidence>
<dbReference type="Proteomes" id="UP000515908">
    <property type="component" value="Chromosome 02"/>
</dbReference>
<feature type="compositionally biased region" description="Pro residues" evidence="1">
    <location>
        <begin position="37"/>
        <end position="52"/>
    </location>
</feature>
<name>A0A7G2C2C2_9TRYP</name>
<reference evidence="2 3" key="1">
    <citation type="submission" date="2020-08" db="EMBL/GenBank/DDBJ databases">
        <authorList>
            <person name="Newling K."/>
            <person name="Davey J."/>
            <person name="Forrester S."/>
        </authorList>
    </citation>
    <scope>NUCLEOTIDE SEQUENCE [LARGE SCALE GENOMIC DNA]</scope>
    <source>
        <strain evidence="3">Crithidia deanei Carvalho (ATCC PRA-265)</strain>
    </source>
</reference>
<evidence type="ECO:0000313" key="2">
    <source>
        <dbReference type="EMBL" id="CAD2213796.1"/>
    </source>
</evidence>
<gene>
    <name evidence="2" type="ORF">ADEAN_000123900</name>
</gene>
<keyword evidence="3" id="KW-1185">Reference proteome</keyword>
<protein>
    <submittedName>
        <fullName evidence="2">Uncharacterized protein</fullName>
    </submittedName>
</protein>
<proteinExistence type="predicted"/>
<dbReference type="AlphaFoldDB" id="A0A7G2C2C2"/>
<accession>A0A7G2C2C2</accession>
<feature type="region of interest" description="Disordered" evidence="1">
    <location>
        <begin position="1"/>
        <end position="71"/>
    </location>
</feature>
<dbReference type="EMBL" id="LR877146">
    <property type="protein sequence ID" value="CAD2213796.1"/>
    <property type="molecule type" value="Genomic_DNA"/>
</dbReference>